<reference evidence="2" key="1">
    <citation type="journal article" date="2020" name="Stud. Mycol.">
        <title>101 Dothideomycetes genomes: a test case for predicting lifestyles and emergence of pathogens.</title>
        <authorList>
            <person name="Haridas S."/>
            <person name="Albert R."/>
            <person name="Binder M."/>
            <person name="Bloem J."/>
            <person name="Labutti K."/>
            <person name="Salamov A."/>
            <person name="Andreopoulos B."/>
            <person name="Baker S."/>
            <person name="Barry K."/>
            <person name="Bills G."/>
            <person name="Bluhm B."/>
            <person name="Cannon C."/>
            <person name="Castanera R."/>
            <person name="Culley D."/>
            <person name="Daum C."/>
            <person name="Ezra D."/>
            <person name="Gonzalez J."/>
            <person name="Henrissat B."/>
            <person name="Kuo A."/>
            <person name="Liang C."/>
            <person name="Lipzen A."/>
            <person name="Lutzoni F."/>
            <person name="Magnuson J."/>
            <person name="Mondo S."/>
            <person name="Nolan M."/>
            <person name="Ohm R."/>
            <person name="Pangilinan J."/>
            <person name="Park H.-J."/>
            <person name="Ramirez L."/>
            <person name="Alfaro M."/>
            <person name="Sun H."/>
            <person name="Tritt A."/>
            <person name="Yoshinaga Y."/>
            <person name="Zwiers L.-H."/>
            <person name="Turgeon B."/>
            <person name="Goodwin S."/>
            <person name="Spatafora J."/>
            <person name="Crous P."/>
            <person name="Grigoriev I."/>
        </authorList>
    </citation>
    <scope>NUCLEOTIDE SEQUENCE</scope>
    <source>
        <strain evidence="2">CBS 122367</strain>
    </source>
</reference>
<accession>A0A6G1IQ11</accession>
<dbReference type="PANTHER" id="PTHR35394:SF5">
    <property type="entry name" value="DUF3176 DOMAIN-CONTAINING PROTEIN"/>
    <property type="match status" value="1"/>
</dbReference>
<dbReference type="InterPro" id="IPR021514">
    <property type="entry name" value="DUF3176"/>
</dbReference>
<organism evidence="2 3">
    <name type="scientific">Lentithecium fluviatile CBS 122367</name>
    <dbReference type="NCBI Taxonomy" id="1168545"/>
    <lineage>
        <taxon>Eukaryota</taxon>
        <taxon>Fungi</taxon>
        <taxon>Dikarya</taxon>
        <taxon>Ascomycota</taxon>
        <taxon>Pezizomycotina</taxon>
        <taxon>Dothideomycetes</taxon>
        <taxon>Pleosporomycetidae</taxon>
        <taxon>Pleosporales</taxon>
        <taxon>Massarineae</taxon>
        <taxon>Lentitheciaceae</taxon>
        <taxon>Lentithecium</taxon>
    </lineage>
</organism>
<gene>
    <name evidence="2" type="ORF">K458DRAFT_247746</name>
</gene>
<keyword evidence="1" id="KW-0472">Membrane</keyword>
<proteinExistence type="predicted"/>
<sequence>KPHFLGPTMWMYEILSLSAAGLILVAIATVLALYDQKPSPVVGGITPNTVVAFAATVFRICLMVPITNCCSEPEHSFQLGSALYTGLYSSGMVSLPNPPYSCPNGNCTWNTFPSLSVSV</sequence>
<dbReference type="AlphaFoldDB" id="A0A6G1IQ11"/>
<evidence type="ECO:0000313" key="3">
    <source>
        <dbReference type="Proteomes" id="UP000799291"/>
    </source>
</evidence>
<keyword evidence="3" id="KW-1185">Reference proteome</keyword>
<keyword evidence="1" id="KW-1133">Transmembrane helix</keyword>
<dbReference type="Proteomes" id="UP000799291">
    <property type="component" value="Unassembled WGS sequence"/>
</dbReference>
<evidence type="ECO:0000313" key="2">
    <source>
        <dbReference type="EMBL" id="KAF2680031.1"/>
    </source>
</evidence>
<feature type="non-terminal residue" evidence="2">
    <location>
        <position position="119"/>
    </location>
</feature>
<feature type="transmembrane region" description="Helical" evidence="1">
    <location>
        <begin position="14"/>
        <end position="34"/>
    </location>
</feature>
<dbReference type="PANTHER" id="PTHR35394">
    <property type="entry name" value="DUF3176 DOMAIN-CONTAINING PROTEIN"/>
    <property type="match status" value="1"/>
</dbReference>
<dbReference type="EMBL" id="MU005599">
    <property type="protein sequence ID" value="KAF2680031.1"/>
    <property type="molecule type" value="Genomic_DNA"/>
</dbReference>
<protein>
    <submittedName>
        <fullName evidence="2">Uncharacterized protein</fullName>
    </submittedName>
</protein>
<name>A0A6G1IQ11_9PLEO</name>
<feature type="transmembrane region" description="Helical" evidence="1">
    <location>
        <begin position="41"/>
        <end position="66"/>
    </location>
</feature>
<evidence type="ECO:0000256" key="1">
    <source>
        <dbReference type="SAM" id="Phobius"/>
    </source>
</evidence>
<feature type="non-terminal residue" evidence="2">
    <location>
        <position position="1"/>
    </location>
</feature>
<dbReference type="OrthoDB" id="3798963at2759"/>
<dbReference type="Pfam" id="PF11374">
    <property type="entry name" value="DUF3176"/>
    <property type="match status" value="1"/>
</dbReference>
<keyword evidence="1" id="KW-0812">Transmembrane</keyword>